<evidence type="ECO:0000256" key="5">
    <source>
        <dbReference type="ARBA" id="ARBA00023136"/>
    </source>
</evidence>
<evidence type="ECO:0000256" key="3">
    <source>
        <dbReference type="ARBA" id="ARBA00022692"/>
    </source>
</evidence>
<keyword evidence="2" id="KW-1003">Cell membrane</keyword>
<feature type="transmembrane region" description="Helical" evidence="6">
    <location>
        <begin position="180"/>
        <end position="199"/>
    </location>
</feature>
<dbReference type="GO" id="GO:0005886">
    <property type="term" value="C:plasma membrane"/>
    <property type="evidence" value="ECO:0007669"/>
    <property type="project" value="UniProtKB-SubCell"/>
</dbReference>
<feature type="transmembrane region" description="Helical" evidence="6">
    <location>
        <begin position="95"/>
        <end position="123"/>
    </location>
</feature>
<dbReference type="NCBIfam" id="TIGR00765">
    <property type="entry name" value="yihY_not_rbn"/>
    <property type="match status" value="1"/>
</dbReference>
<feature type="transmembrane region" description="Helical" evidence="6">
    <location>
        <begin position="244"/>
        <end position="272"/>
    </location>
</feature>
<dbReference type="EMBL" id="LRVM01000001">
    <property type="protein sequence ID" value="KXL54065.1"/>
    <property type="molecule type" value="Genomic_DNA"/>
</dbReference>
<dbReference type="RefSeq" id="WP_066083513.1">
    <property type="nucleotide sequence ID" value="NZ_LRVM01000001.1"/>
</dbReference>
<dbReference type="STRING" id="36847.CLNEO_01610"/>
<dbReference type="Proteomes" id="UP000070539">
    <property type="component" value="Unassembled WGS sequence"/>
</dbReference>
<organism evidence="7 8">
    <name type="scientific">Anaerotignum neopropionicum</name>
    <dbReference type="NCBI Taxonomy" id="36847"/>
    <lineage>
        <taxon>Bacteria</taxon>
        <taxon>Bacillati</taxon>
        <taxon>Bacillota</taxon>
        <taxon>Clostridia</taxon>
        <taxon>Lachnospirales</taxon>
        <taxon>Anaerotignaceae</taxon>
        <taxon>Anaerotignum</taxon>
    </lineage>
</organism>
<keyword evidence="4 6" id="KW-1133">Transmembrane helix</keyword>
<dbReference type="InterPro" id="IPR017039">
    <property type="entry name" value="Virul_fac_BrkB"/>
</dbReference>
<feature type="transmembrane region" description="Helical" evidence="6">
    <location>
        <begin position="211"/>
        <end position="232"/>
    </location>
</feature>
<accession>A0A136WHQ0</accession>
<feature type="transmembrane region" description="Helical" evidence="6">
    <location>
        <begin position="36"/>
        <end position="58"/>
    </location>
</feature>
<proteinExistence type="predicted"/>
<dbReference type="PIRSF" id="PIRSF035875">
    <property type="entry name" value="RNase_BN"/>
    <property type="match status" value="1"/>
</dbReference>
<feature type="transmembrane region" description="Helical" evidence="6">
    <location>
        <begin position="135"/>
        <end position="160"/>
    </location>
</feature>
<dbReference type="AlphaFoldDB" id="A0A136WHQ0"/>
<protein>
    <submittedName>
        <fullName evidence="7">Uncharacterized protein</fullName>
    </submittedName>
</protein>
<keyword evidence="5 6" id="KW-0472">Membrane</keyword>
<comment type="subcellular location">
    <subcellularLocation>
        <location evidence="1">Cell membrane</location>
        <topology evidence="1">Multi-pass membrane protein</topology>
    </subcellularLocation>
</comment>
<evidence type="ECO:0000256" key="2">
    <source>
        <dbReference type="ARBA" id="ARBA00022475"/>
    </source>
</evidence>
<comment type="caution">
    <text evidence="7">The sequence shown here is derived from an EMBL/GenBank/DDBJ whole genome shotgun (WGS) entry which is preliminary data.</text>
</comment>
<gene>
    <name evidence="7" type="ORF">CLNEO_01610</name>
</gene>
<evidence type="ECO:0000256" key="1">
    <source>
        <dbReference type="ARBA" id="ARBA00004651"/>
    </source>
</evidence>
<dbReference type="Pfam" id="PF03631">
    <property type="entry name" value="Virul_fac_BrkB"/>
    <property type="match status" value="1"/>
</dbReference>
<name>A0A136WHQ0_9FIRM</name>
<sequence length="281" mass="31663">MRENLLAKADRPWKRVFFYTFDGYFVNEIGKTAASLTYYFIFAIFPFLIFISSLLGFLQLPMISVEGDASALLPVDVVTLINLTIAHMTETSSGAWLTFGLAFTVWFPLRAVMSLVGAINRIYGGEKARRHTKRIVFLTVLIIVFVPALLVILLISQSVLEFLSIFIPMAENFIELWTKIRFLPISLGVLFLICGVYFLSPNTRPQKRFVLPGAFLSTAAWVLFSAGFAHYVDHAGKYSVIYGSISAIIAFLIWLNISVVALLMGAVFNQALRNEFEKKRF</sequence>
<evidence type="ECO:0000313" key="7">
    <source>
        <dbReference type="EMBL" id="KXL54065.1"/>
    </source>
</evidence>
<dbReference type="PANTHER" id="PTHR30213:SF0">
    <property type="entry name" value="UPF0761 MEMBRANE PROTEIN YIHY"/>
    <property type="match status" value="1"/>
</dbReference>
<dbReference type="PANTHER" id="PTHR30213">
    <property type="entry name" value="INNER MEMBRANE PROTEIN YHJD"/>
    <property type="match status" value="1"/>
</dbReference>
<keyword evidence="8" id="KW-1185">Reference proteome</keyword>
<evidence type="ECO:0000256" key="4">
    <source>
        <dbReference type="ARBA" id="ARBA00022989"/>
    </source>
</evidence>
<evidence type="ECO:0000313" key="8">
    <source>
        <dbReference type="Proteomes" id="UP000070539"/>
    </source>
</evidence>
<reference evidence="7 8" key="1">
    <citation type="submission" date="2016-01" db="EMBL/GenBank/DDBJ databases">
        <title>Genome sequence of Clostridium neopropionicum X4, DSM-3847.</title>
        <authorList>
            <person name="Poehlein A."/>
            <person name="Beck M.H."/>
            <person name="Bengelsdorf F.R."/>
            <person name="Daniel R."/>
            <person name="Duerre P."/>
        </authorList>
    </citation>
    <scope>NUCLEOTIDE SEQUENCE [LARGE SCALE GENOMIC DNA]</scope>
    <source>
        <strain evidence="7 8">DSM-3847</strain>
    </source>
</reference>
<evidence type="ECO:0000256" key="6">
    <source>
        <dbReference type="SAM" id="Phobius"/>
    </source>
</evidence>
<dbReference type="OrthoDB" id="9775903at2"/>
<keyword evidence="3 6" id="KW-0812">Transmembrane</keyword>